<dbReference type="InterPro" id="IPR025110">
    <property type="entry name" value="AMP-bd_C"/>
</dbReference>
<dbReference type="KEGG" id="bwh:A9C19_17990"/>
<evidence type="ECO:0000256" key="1">
    <source>
        <dbReference type="ARBA" id="ARBA00006432"/>
    </source>
</evidence>
<reference evidence="5 6" key="1">
    <citation type="journal article" date="2016" name="Sci. Rep.">
        <title>Complete genome sequence and transcriptomic analysis of a novel marine strain Bacillus weihaiensis reveals the mechanism of brown algae degradation.</title>
        <authorList>
            <person name="Zhu Y."/>
            <person name="Chen P."/>
            <person name="Bao Y."/>
            <person name="Men Y."/>
            <person name="Zeng Y."/>
            <person name="Yang J."/>
            <person name="Sun J."/>
            <person name="Sun Y."/>
        </authorList>
    </citation>
    <scope>NUCLEOTIDE SEQUENCE [LARGE SCALE GENOMIC DNA]</scope>
    <source>
        <strain evidence="5 6">Alg07</strain>
    </source>
</reference>
<dbReference type="PANTHER" id="PTHR43201:SF5">
    <property type="entry name" value="MEDIUM-CHAIN ACYL-COA LIGASE ACSF2, MITOCHONDRIAL"/>
    <property type="match status" value="1"/>
</dbReference>
<evidence type="ECO:0000313" key="6">
    <source>
        <dbReference type="Proteomes" id="UP000181936"/>
    </source>
</evidence>
<evidence type="ECO:0000259" key="3">
    <source>
        <dbReference type="Pfam" id="PF00501"/>
    </source>
</evidence>
<dbReference type="CDD" id="cd04433">
    <property type="entry name" value="AFD_class_I"/>
    <property type="match status" value="1"/>
</dbReference>
<dbReference type="GO" id="GO:0031956">
    <property type="term" value="F:medium-chain fatty acid-CoA ligase activity"/>
    <property type="evidence" value="ECO:0007669"/>
    <property type="project" value="TreeGrafter"/>
</dbReference>
<dbReference type="PANTHER" id="PTHR43201">
    <property type="entry name" value="ACYL-COA SYNTHETASE"/>
    <property type="match status" value="1"/>
</dbReference>
<evidence type="ECO:0000313" key="5">
    <source>
        <dbReference type="EMBL" id="APH06471.1"/>
    </source>
</evidence>
<dbReference type="STRING" id="1547283.A9C19_17990"/>
<dbReference type="Pfam" id="PF00501">
    <property type="entry name" value="AMP-binding"/>
    <property type="match status" value="1"/>
</dbReference>
<sequence length="413" mass="46575">MFYVDDHYYTLHDVEKQYEVFNETPEIRDCQNIRLAVCIKDMFEWITLCLYIRHKGGTVFPIHPSTPKDGAIQLAKASSCDVLFYGDLHSHSSIQLGSNRRDGEGALIQMSSGTTGAPKCIERTWKSIEEELTSYLSVLPLDHTTTSIVACPVTHSYGLISGVLACLKRGAEPVVITNMNPAYLIKKVKEQPYHLFYAAPTLLYMLSRFMRGERLFHYVMTSGTVIPSTWLKQLQNVSKKVFQQYGCSEAGCVAVHPDLQHASDMGYALPHVKIEAGEKESPTEILIHTYQKTISTKDLGYLQAGVLTFVSRIDDTINVAGLNVYPQEVENVLMNEPRIIEAVVYKKTNDLAGERVCAQFTSNELMDEKEVRDWCSRFLAPHQIPMEIKQVTEIEKLPNGKISRKKLAEMTAV</sequence>
<dbReference type="RefSeq" id="WP_072581271.1">
    <property type="nucleotide sequence ID" value="NZ_CP016020.1"/>
</dbReference>
<dbReference type="InterPro" id="IPR020845">
    <property type="entry name" value="AMP-binding_CS"/>
</dbReference>
<feature type="domain" description="AMP-dependent synthetase/ligase" evidence="3">
    <location>
        <begin position="106"/>
        <end position="274"/>
    </location>
</feature>
<dbReference type="InterPro" id="IPR042099">
    <property type="entry name" value="ANL_N_sf"/>
</dbReference>
<comment type="similarity">
    <text evidence="1">Belongs to the ATP-dependent AMP-binding enzyme family.</text>
</comment>
<dbReference type="OrthoDB" id="9803968at2"/>
<protein>
    <submittedName>
        <fullName evidence="5">Acyl-CoA synthase</fullName>
    </submittedName>
</protein>
<dbReference type="InterPro" id="IPR000873">
    <property type="entry name" value="AMP-dep_synth/lig_dom"/>
</dbReference>
<accession>A0A1L3MVU6</accession>
<dbReference type="Proteomes" id="UP000181936">
    <property type="component" value="Chromosome"/>
</dbReference>
<organism evidence="5 6">
    <name type="scientific">Bacillus weihaiensis</name>
    <dbReference type="NCBI Taxonomy" id="1547283"/>
    <lineage>
        <taxon>Bacteria</taxon>
        <taxon>Bacillati</taxon>
        <taxon>Bacillota</taxon>
        <taxon>Bacilli</taxon>
        <taxon>Bacillales</taxon>
        <taxon>Bacillaceae</taxon>
        <taxon>Bacillus</taxon>
    </lineage>
</organism>
<dbReference type="Pfam" id="PF13193">
    <property type="entry name" value="AMP-binding_C"/>
    <property type="match status" value="1"/>
</dbReference>
<proteinExistence type="inferred from homology"/>
<dbReference type="EMBL" id="CP016020">
    <property type="protein sequence ID" value="APH06471.1"/>
    <property type="molecule type" value="Genomic_DNA"/>
</dbReference>
<dbReference type="SUPFAM" id="SSF56801">
    <property type="entry name" value="Acetyl-CoA synthetase-like"/>
    <property type="match status" value="1"/>
</dbReference>
<keyword evidence="6" id="KW-1185">Reference proteome</keyword>
<feature type="domain" description="AMP-binding enzyme C-terminal" evidence="4">
    <location>
        <begin position="328"/>
        <end position="401"/>
    </location>
</feature>
<keyword evidence="2" id="KW-0436">Ligase</keyword>
<dbReference type="PROSITE" id="PS00455">
    <property type="entry name" value="AMP_BINDING"/>
    <property type="match status" value="1"/>
</dbReference>
<dbReference type="NCBIfam" id="NF006167">
    <property type="entry name" value="PRK08308.1"/>
    <property type="match status" value="1"/>
</dbReference>
<dbReference type="AlphaFoldDB" id="A0A1L3MVU6"/>
<dbReference type="Gene3D" id="3.40.50.12780">
    <property type="entry name" value="N-terminal domain of ligase-like"/>
    <property type="match status" value="1"/>
</dbReference>
<gene>
    <name evidence="5" type="ORF">A9C19_17990</name>
</gene>
<evidence type="ECO:0000256" key="2">
    <source>
        <dbReference type="ARBA" id="ARBA00022598"/>
    </source>
</evidence>
<name>A0A1L3MVU6_9BACI</name>
<dbReference type="GO" id="GO:0006631">
    <property type="term" value="P:fatty acid metabolic process"/>
    <property type="evidence" value="ECO:0007669"/>
    <property type="project" value="TreeGrafter"/>
</dbReference>
<dbReference type="InterPro" id="IPR045851">
    <property type="entry name" value="AMP-bd_C_sf"/>
</dbReference>
<evidence type="ECO:0000259" key="4">
    <source>
        <dbReference type="Pfam" id="PF13193"/>
    </source>
</evidence>
<dbReference type="Gene3D" id="3.30.300.30">
    <property type="match status" value="1"/>
</dbReference>